<evidence type="ECO:0000313" key="9">
    <source>
        <dbReference type="Proteomes" id="UP001164746"/>
    </source>
</evidence>
<dbReference type="InterPro" id="IPR050186">
    <property type="entry name" value="TPT_transporter"/>
</dbReference>
<feature type="transmembrane region" description="Helical" evidence="6">
    <location>
        <begin position="197"/>
        <end position="218"/>
    </location>
</feature>
<gene>
    <name evidence="8" type="ORF">MAR_037019</name>
</gene>
<feature type="transmembrane region" description="Helical" evidence="6">
    <location>
        <begin position="230"/>
        <end position="250"/>
    </location>
</feature>
<keyword evidence="3 6" id="KW-1133">Transmembrane helix</keyword>
<evidence type="ECO:0000313" key="8">
    <source>
        <dbReference type="EMBL" id="WAR23350.1"/>
    </source>
</evidence>
<evidence type="ECO:0000256" key="5">
    <source>
        <dbReference type="SAM" id="MobiDB-lite"/>
    </source>
</evidence>
<feature type="transmembrane region" description="Helical" evidence="6">
    <location>
        <begin position="12"/>
        <end position="31"/>
    </location>
</feature>
<dbReference type="PANTHER" id="PTHR11132">
    <property type="entry name" value="SOLUTE CARRIER FAMILY 35"/>
    <property type="match status" value="1"/>
</dbReference>
<evidence type="ECO:0000256" key="6">
    <source>
        <dbReference type="SAM" id="Phobius"/>
    </source>
</evidence>
<dbReference type="InterPro" id="IPR004853">
    <property type="entry name" value="Sugar_P_trans_dom"/>
</dbReference>
<keyword evidence="9" id="KW-1185">Reference proteome</keyword>
<organism evidence="8 9">
    <name type="scientific">Mya arenaria</name>
    <name type="common">Soft-shell clam</name>
    <dbReference type="NCBI Taxonomy" id="6604"/>
    <lineage>
        <taxon>Eukaryota</taxon>
        <taxon>Metazoa</taxon>
        <taxon>Spiralia</taxon>
        <taxon>Lophotrochozoa</taxon>
        <taxon>Mollusca</taxon>
        <taxon>Bivalvia</taxon>
        <taxon>Autobranchia</taxon>
        <taxon>Heteroconchia</taxon>
        <taxon>Euheterodonta</taxon>
        <taxon>Imparidentia</taxon>
        <taxon>Neoheterodontei</taxon>
        <taxon>Myida</taxon>
        <taxon>Myoidea</taxon>
        <taxon>Myidae</taxon>
        <taxon>Mya</taxon>
    </lineage>
</organism>
<keyword evidence="4 6" id="KW-0472">Membrane</keyword>
<keyword evidence="2 6" id="KW-0812">Transmembrane</keyword>
<reference evidence="8" key="1">
    <citation type="submission" date="2022-11" db="EMBL/GenBank/DDBJ databases">
        <title>Centuries of genome instability and evolution in soft-shell clam transmissible cancer (bioRxiv).</title>
        <authorList>
            <person name="Hart S.F.M."/>
            <person name="Yonemitsu M.A."/>
            <person name="Giersch R.M."/>
            <person name="Beal B.F."/>
            <person name="Arriagada G."/>
            <person name="Davis B.W."/>
            <person name="Ostrander E.A."/>
            <person name="Goff S.P."/>
            <person name="Metzger M.J."/>
        </authorList>
    </citation>
    <scope>NUCLEOTIDE SEQUENCE</scope>
    <source>
        <strain evidence="8">MELC-2E11</strain>
        <tissue evidence="8">Siphon/mantle</tissue>
    </source>
</reference>
<evidence type="ECO:0000256" key="4">
    <source>
        <dbReference type="ARBA" id="ARBA00023136"/>
    </source>
</evidence>
<evidence type="ECO:0000256" key="3">
    <source>
        <dbReference type="ARBA" id="ARBA00022989"/>
    </source>
</evidence>
<dbReference type="Proteomes" id="UP001164746">
    <property type="component" value="Chromosome 13"/>
</dbReference>
<accession>A0ABY7FMA2</accession>
<name>A0ABY7FMA2_MYAAR</name>
<evidence type="ECO:0000256" key="1">
    <source>
        <dbReference type="ARBA" id="ARBA00004141"/>
    </source>
</evidence>
<feature type="transmembrane region" description="Helical" evidence="6">
    <location>
        <begin position="256"/>
        <end position="277"/>
    </location>
</feature>
<feature type="transmembrane region" description="Helical" evidence="6">
    <location>
        <begin position="132"/>
        <end position="152"/>
    </location>
</feature>
<protein>
    <submittedName>
        <fullName evidence="8">US74C-like protein</fullName>
    </submittedName>
</protein>
<feature type="transmembrane region" description="Helical" evidence="6">
    <location>
        <begin position="43"/>
        <end position="62"/>
    </location>
</feature>
<feature type="transmembrane region" description="Helical" evidence="6">
    <location>
        <begin position="108"/>
        <end position="126"/>
    </location>
</feature>
<proteinExistence type="predicted"/>
<sequence>MQEDSEKKITLLARVAAAAFYGFTSFFIIVANKVILTSYKFPSFQFLGLAQMVTGVVALFTAKQLSLIKYPDFAPDIFQRFTHVYSITEVFHTFHNDRRILDFRASKAIQLSVYLMIAGALVAGVFDLSFDTVGYVLIFINNVCTAANMVYTKKKLDAKDLGKYGLLFYNSVFMIIPVFCFTLYMGDMEKAYYYEHWGNPLFLVQFLLSCVLGFVLNYSIVLCTQVNSALTTTIIGVLKNLIVTYIGMVLGGDYKFSWLNFIGLNVSVIGSVIYTYLTFKRPAKPVVLEIVKPAEQQRKGLLYGIHDDSRLTPMATKYIIKGPDNNNNNNNIQKTMSKHKTHISKHVPRQKVNDN</sequence>
<feature type="region of interest" description="Disordered" evidence="5">
    <location>
        <begin position="320"/>
        <end position="355"/>
    </location>
</feature>
<feature type="transmembrane region" description="Helical" evidence="6">
    <location>
        <begin position="164"/>
        <end position="185"/>
    </location>
</feature>
<comment type="subcellular location">
    <subcellularLocation>
        <location evidence="1">Membrane</location>
        <topology evidence="1">Multi-pass membrane protein</topology>
    </subcellularLocation>
</comment>
<feature type="domain" description="Sugar phosphate transporter" evidence="7">
    <location>
        <begin position="81"/>
        <end position="274"/>
    </location>
</feature>
<dbReference type="EMBL" id="CP111024">
    <property type="protein sequence ID" value="WAR23350.1"/>
    <property type="molecule type" value="Genomic_DNA"/>
</dbReference>
<dbReference type="Pfam" id="PF03151">
    <property type="entry name" value="TPT"/>
    <property type="match status" value="1"/>
</dbReference>
<evidence type="ECO:0000256" key="2">
    <source>
        <dbReference type="ARBA" id="ARBA00022692"/>
    </source>
</evidence>
<feature type="compositionally biased region" description="Basic residues" evidence="5">
    <location>
        <begin position="336"/>
        <end position="349"/>
    </location>
</feature>
<evidence type="ECO:0000259" key="7">
    <source>
        <dbReference type="Pfam" id="PF03151"/>
    </source>
</evidence>